<dbReference type="EMBL" id="AACZ04005255">
    <property type="status" value="NOT_ANNOTATED_CDS"/>
    <property type="molecule type" value="Genomic_DNA"/>
</dbReference>
<evidence type="ECO:0000256" key="1">
    <source>
        <dbReference type="ARBA" id="ARBA00008309"/>
    </source>
</evidence>
<feature type="compositionally biased region" description="Low complexity" evidence="2">
    <location>
        <begin position="18"/>
        <end position="37"/>
    </location>
</feature>
<reference evidence="4" key="3">
    <citation type="submission" date="2025-09" db="UniProtKB">
        <authorList>
            <consortium name="Ensembl"/>
        </authorList>
    </citation>
    <scope>IDENTIFICATION</scope>
</reference>
<dbReference type="PANTHER" id="PTHR31997">
    <property type="entry name" value="AGAP003710-PA"/>
    <property type="match status" value="1"/>
</dbReference>
<dbReference type="OMA" id="VPATRNK"/>
<feature type="compositionally biased region" description="Low complexity" evidence="2">
    <location>
        <begin position="44"/>
        <end position="92"/>
    </location>
</feature>
<dbReference type="InterPro" id="IPR039630">
    <property type="entry name" value="FAM149"/>
</dbReference>
<comment type="similarity">
    <text evidence="1">Belongs to the FAM149 family.</text>
</comment>
<feature type="region of interest" description="Disordered" evidence="2">
    <location>
        <begin position="570"/>
        <end position="615"/>
    </location>
</feature>
<feature type="compositionally biased region" description="Low complexity" evidence="2">
    <location>
        <begin position="247"/>
        <end position="266"/>
    </location>
</feature>
<dbReference type="Pfam" id="PF12516">
    <property type="entry name" value="DUF3719"/>
    <property type="match status" value="1"/>
</dbReference>
<dbReference type="InterPro" id="IPR022194">
    <property type="entry name" value="DUF3719"/>
</dbReference>
<dbReference type="Bgee" id="ENSPTRG00000049170">
    <property type="expression patterns" value="Expressed in adult mammalian kidney and 20 other cell types or tissues"/>
</dbReference>
<keyword evidence="5" id="KW-1185">Reference proteome</keyword>
<organism evidence="4 5">
    <name type="scientific">Pan troglodytes</name>
    <name type="common">Chimpanzee</name>
    <dbReference type="NCBI Taxonomy" id="9598"/>
    <lineage>
        <taxon>Eukaryota</taxon>
        <taxon>Metazoa</taxon>
        <taxon>Chordata</taxon>
        <taxon>Craniata</taxon>
        <taxon>Vertebrata</taxon>
        <taxon>Euteleostomi</taxon>
        <taxon>Mammalia</taxon>
        <taxon>Eutheria</taxon>
        <taxon>Euarchontoglires</taxon>
        <taxon>Primates</taxon>
        <taxon>Haplorrhini</taxon>
        <taxon>Catarrhini</taxon>
        <taxon>Hominidae</taxon>
        <taxon>Pan</taxon>
    </lineage>
</organism>
<evidence type="ECO:0000256" key="2">
    <source>
        <dbReference type="SAM" id="MobiDB-lite"/>
    </source>
</evidence>
<dbReference type="EMBL" id="AACZ04005256">
    <property type="status" value="NOT_ANNOTATED_CDS"/>
    <property type="molecule type" value="Genomic_DNA"/>
</dbReference>
<feature type="compositionally biased region" description="Acidic residues" evidence="2">
    <location>
        <begin position="176"/>
        <end position="188"/>
    </location>
</feature>
<dbReference type="Proteomes" id="UP000002277">
    <property type="component" value="Chromosome 4"/>
</dbReference>
<dbReference type="FunCoup" id="A0A2I3RMM3">
    <property type="interactions" value="15"/>
</dbReference>
<feature type="region of interest" description="Disordered" evidence="2">
    <location>
        <begin position="233"/>
        <end position="266"/>
    </location>
</feature>
<dbReference type="Ensembl" id="ENSPTRT00000080119.1">
    <property type="protein sequence ID" value="ENSPTRP00000065889.1"/>
    <property type="gene ID" value="ENSPTRG00000049170.1"/>
</dbReference>
<evidence type="ECO:0000313" key="6">
    <source>
        <dbReference type="VGNC" id="VGNC:58516"/>
    </source>
</evidence>
<gene>
    <name evidence="4 6" type="primary">FAM149A</name>
</gene>
<accession>A0A2I3RMM3</accession>
<dbReference type="EMBL" id="AACZ04005254">
    <property type="status" value="NOT_ANNOTATED_CDS"/>
    <property type="molecule type" value="Genomic_DNA"/>
</dbReference>
<feature type="region of interest" description="Disordered" evidence="2">
    <location>
        <begin position="18"/>
        <end position="201"/>
    </location>
</feature>
<evidence type="ECO:0000259" key="3">
    <source>
        <dbReference type="Pfam" id="PF12516"/>
    </source>
</evidence>
<dbReference type="InParanoid" id="A0A2I3RMM3"/>
<dbReference type="AlphaFoldDB" id="A0A2I3RMM3"/>
<proteinExistence type="inferred from homology"/>
<dbReference type="GeneID" id="461641"/>
<name>A0A2I3RMM3_PANTR</name>
<evidence type="ECO:0000313" key="4">
    <source>
        <dbReference type="Ensembl" id="ENSPTRP00000065889.1"/>
    </source>
</evidence>
<dbReference type="VGNC" id="VGNC:58516">
    <property type="gene designation" value="FAM149A"/>
</dbReference>
<evidence type="ECO:0000313" key="5">
    <source>
        <dbReference type="Proteomes" id="UP000002277"/>
    </source>
</evidence>
<dbReference type="PANTHER" id="PTHR31997:SF2">
    <property type="entry name" value="PROTEIN FAM149A"/>
    <property type="match status" value="1"/>
</dbReference>
<sequence>MKAAVLDLGSLLAKLFETSTAPPAGPSSRPSGGAAAAGSGGSRAGTPLGTAPTPTLLRALAPDSPSASRRSPAPLLPSPYSRGSAASRAAGAVGTLLSWPSSPRAGKAPPQPPTPSGGGCSPARLVVPARPPSGPGGVWAALPRNPLQPGPGEREPGACVAPGAGPRTLFLTLPDIGEEGASDGDSGDGEARGLSEGRRRHSFTVRSKDSLPMHFTRNVQKAIDKYTCESLSSFSSSGSHTPTGAHTSWSGSATQSSTTGSSTERGSIYSWRDDEFDEASSQSVQRLLWEVEEMLFEGKVNPQTQSLLAECGEWTRRSLHLRVLGRQLILPTDEGVQHFQGSTPASAVHRPPLSACGHSSNIRELCVSGSQIVPAALSASALPGPDDTGVADLTARSSLEEEVYHVDGKIEEYFAFDRKEDDDECLEQKPAQPGRKWHELGLPPVSPRDCVKDAVAAEVFDHVWTNMVELLEELIRKHWETTLTEGKKQRETLKVAGNRFPHVLIPRAHADGASGPPSGRSEAHGISLASRPNPPQIHHFSSSFYSDMNGVMTIQAKPLQRRPAYFADRTQNEKEDKASGGGAGALSSARHRLGRASDTHGLSPSAKKTPVPWRLPSLASDSQRLKTPNIYSDEVLRGTKLPTGVDHMASPLVQTSRSRFPPIGTETREQNTAVPGCRLVSYRGRHLQTRVSSAMPDGTERSRLRERTATLEQLSRPSTTHTFRQSDTPRKSSLTQMEFAAHTWTGQSILTGSQYVPKSFQRTTLTFKKRFQVTS</sequence>
<dbReference type="GeneTree" id="ENSGT00530000063727"/>
<reference evidence="4" key="2">
    <citation type="submission" date="2025-08" db="UniProtKB">
        <authorList>
            <consortium name="Ensembl"/>
        </authorList>
    </citation>
    <scope>IDENTIFICATION</scope>
</reference>
<protein>
    <submittedName>
        <fullName evidence="4">Family with sequence similarity 149 member A</fullName>
    </submittedName>
</protein>
<dbReference type="CTD" id="25854"/>
<dbReference type="RefSeq" id="XP_016808131.3">
    <property type="nucleotide sequence ID" value="XM_016952642.4"/>
</dbReference>
<feature type="domain" description="DUF3719" evidence="3">
    <location>
        <begin position="294"/>
        <end position="359"/>
    </location>
</feature>
<reference evidence="4 5" key="1">
    <citation type="journal article" date="2005" name="Nature">
        <title>Initial sequence of the chimpanzee genome and comparison with the human genome.</title>
        <authorList>
            <consortium name="Chimpanzee sequencing and analysis consortium"/>
        </authorList>
    </citation>
    <scope>NUCLEOTIDE SEQUENCE [LARGE SCALE GENOMIC DNA]</scope>
</reference>
<feature type="region of interest" description="Disordered" evidence="2">
    <location>
        <begin position="507"/>
        <end position="542"/>
    </location>
</feature>